<protein>
    <submittedName>
        <fullName evidence="2">Uncharacterized protein</fullName>
    </submittedName>
</protein>
<name>A0A8I2ZGW4_VERLO</name>
<evidence type="ECO:0000313" key="3">
    <source>
        <dbReference type="Proteomes" id="UP000689129"/>
    </source>
</evidence>
<comment type="caution">
    <text evidence="2">The sequence shown here is derived from an EMBL/GenBank/DDBJ whole genome shotgun (WGS) entry which is preliminary data.</text>
</comment>
<dbReference type="AlphaFoldDB" id="A0A8I2ZGW4"/>
<reference evidence="2" key="1">
    <citation type="journal article" date="2021" name="Mol. Plant Pathol.">
        <title>A 20-kb lineage-specific genomic region tames virulence in pathogenic amphidiploid Verticillium longisporum.</title>
        <authorList>
            <person name="Harting R."/>
            <person name="Starke J."/>
            <person name="Kusch H."/>
            <person name="Poggeler S."/>
            <person name="Maurus I."/>
            <person name="Schluter R."/>
            <person name="Landesfeind M."/>
            <person name="Bulla I."/>
            <person name="Nowrousian M."/>
            <person name="de Jonge R."/>
            <person name="Stahlhut G."/>
            <person name="Hoff K.J."/>
            <person name="Asshauer K.P."/>
            <person name="Thurmer A."/>
            <person name="Stanke M."/>
            <person name="Daniel R."/>
            <person name="Morgenstern B."/>
            <person name="Thomma B.P.H.J."/>
            <person name="Kronstad J.W."/>
            <person name="Braus-Stromeyer S.A."/>
            <person name="Braus G.H."/>
        </authorList>
    </citation>
    <scope>NUCLEOTIDE SEQUENCE</scope>
    <source>
        <strain evidence="2">Vl32</strain>
    </source>
</reference>
<evidence type="ECO:0000313" key="2">
    <source>
        <dbReference type="EMBL" id="KAG7130081.1"/>
    </source>
</evidence>
<sequence length="71" mass="7390">MASSNFITISLNPGFLAAPAGPRAEPPPLLPSSSDGHQPPRASQAQAQRYTLLQLPTSCMQSASSEIGINN</sequence>
<dbReference type="Proteomes" id="UP000689129">
    <property type="component" value="Unassembled WGS sequence"/>
</dbReference>
<organism evidence="2 3">
    <name type="scientific">Verticillium longisporum</name>
    <name type="common">Verticillium dahliae var. longisporum</name>
    <dbReference type="NCBI Taxonomy" id="100787"/>
    <lineage>
        <taxon>Eukaryota</taxon>
        <taxon>Fungi</taxon>
        <taxon>Dikarya</taxon>
        <taxon>Ascomycota</taxon>
        <taxon>Pezizomycotina</taxon>
        <taxon>Sordariomycetes</taxon>
        <taxon>Hypocreomycetidae</taxon>
        <taxon>Glomerellales</taxon>
        <taxon>Plectosphaerellaceae</taxon>
        <taxon>Verticillium</taxon>
    </lineage>
</organism>
<feature type="region of interest" description="Disordered" evidence="1">
    <location>
        <begin position="17"/>
        <end position="47"/>
    </location>
</feature>
<gene>
    <name evidence="2" type="ORF">HYQ45_010995</name>
</gene>
<proteinExistence type="predicted"/>
<evidence type="ECO:0000256" key="1">
    <source>
        <dbReference type="SAM" id="MobiDB-lite"/>
    </source>
</evidence>
<dbReference type="EMBL" id="JAEMWZ010000237">
    <property type="protein sequence ID" value="KAG7130081.1"/>
    <property type="molecule type" value="Genomic_DNA"/>
</dbReference>
<accession>A0A8I2ZGW4</accession>
<feature type="compositionally biased region" description="Low complexity" evidence="1">
    <location>
        <begin position="31"/>
        <end position="47"/>
    </location>
</feature>